<sequence>MTINGKRDKFEVLDLEEVATQVRGLDAKKMISEVYEAVKRWPEIAESVGVNPRMIDEIAKSHRLYLGGAEDTPVS</sequence>
<evidence type="ECO:0000313" key="2">
    <source>
        <dbReference type="Proteomes" id="UP000182567"/>
    </source>
</evidence>
<reference evidence="2" key="1">
    <citation type="submission" date="2016-10" db="EMBL/GenBank/DDBJ databases">
        <title>Pseudomonas frederiksbergensis ERGS4:02 complete genome.</title>
        <authorList>
            <person name="Kumar R."/>
            <person name="Acharya V."/>
            <person name="Singh D."/>
        </authorList>
    </citation>
    <scope>NUCLEOTIDE SEQUENCE [LARGE SCALE GENOMIC DNA]</scope>
    <source>
        <strain evidence="2">ERGS4:02</strain>
        <plasmid evidence="2">Plasmid unnamed1</plasmid>
    </source>
</reference>
<dbReference type="RefSeq" id="WP_071556010.1">
    <property type="nucleotide sequence ID" value="NZ_CP017887.1"/>
</dbReference>
<dbReference type="Proteomes" id="UP000182567">
    <property type="component" value="Plasmid unnamed1"/>
</dbReference>
<protein>
    <submittedName>
        <fullName evidence="1">Uncharacterized protein</fullName>
    </submittedName>
</protein>
<dbReference type="AlphaFoldDB" id="A0A1J0ETS1"/>
<accession>A0A1J0ETS1</accession>
<organism evidence="1 2">
    <name type="scientific">Pseudomonas frederiksbergensis</name>
    <dbReference type="NCBI Taxonomy" id="104087"/>
    <lineage>
        <taxon>Bacteria</taxon>
        <taxon>Pseudomonadati</taxon>
        <taxon>Pseudomonadota</taxon>
        <taxon>Gammaproteobacteria</taxon>
        <taxon>Pseudomonadales</taxon>
        <taxon>Pseudomonadaceae</taxon>
        <taxon>Pseudomonas</taxon>
    </lineage>
</organism>
<gene>
    <name evidence="1" type="ORF">BLL42_27625</name>
</gene>
<dbReference type="GeneID" id="46912053"/>
<dbReference type="OrthoDB" id="9805913at2"/>
<keyword evidence="1" id="KW-0614">Plasmid</keyword>
<evidence type="ECO:0000313" key="1">
    <source>
        <dbReference type="EMBL" id="APC19505.1"/>
    </source>
</evidence>
<name>A0A1J0ETS1_9PSED</name>
<dbReference type="EMBL" id="CP017887">
    <property type="protein sequence ID" value="APC19505.1"/>
    <property type="molecule type" value="Genomic_DNA"/>
</dbReference>
<proteinExistence type="predicted"/>
<geneLocation type="plasmid" evidence="1">
    <name>unnamed1</name>
</geneLocation>